<dbReference type="EMBL" id="JADDUC010000240">
    <property type="protein sequence ID" value="KAG0115039.1"/>
    <property type="molecule type" value="Genomic_DNA"/>
</dbReference>
<evidence type="ECO:0000313" key="3">
    <source>
        <dbReference type="EMBL" id="KAG0115039.1"/>
    </source>
</evidence>
<feature type="region of interest" description="Disordered" evidence="1">
    <location>
        <begin position="1275"/>
        <end position="1322"/>
    </location>
</feature>
<dbReference type="GO" id="GO:0003713">
    <property type="term" value="F:transcription coactivator activity"/>
    <property type="evidence" value="ECO:0007669"/>
    <property type="project" value="InterPro"/>
</dbReference>
<feature type="region of interest" description="Disordered" evidence="1">
    <location>
        <begin position="2273"/>
        <end position="2293"/>
    </location>
</feature>
<dbReference type="PANTHER" id="PTHR15690">
    <property type="entry name" value="NUCLEAR RECEPTOR COACTIVATOR 6"/>
    <property type="match status" value="1"/>
</dbReference>
<feature type="compositionally biased region" description="Low complexity" evidence="1">
    <location>
        <begin position="1820"/>
        <end position="1841"/>
    </location>
</feature>
<feature type="compositionally biased region" description="Low complexity" evidence="1">
    <location>
        <begin position="1780"/>
        <end position="1809"/>
    </location>
</feature>
<feature type="compositionally biased region" description="Low complexity" evidence="1">
    <location>
        <begin position="1682"/>
        <end position="1697"/>
    </location>
</feature>
<feature type="compositionally biased region" description="Low complexity" evidence="1">
    <location>
        <begin position="1710"/>
        <end position="1721"/>
    </location>
</feature>
<organism evidence="3">
    <name type="scientific">Lamprotornis superbus</name>
    <dbReference type="NCBI Taxonomy" id="245042"/>
    <lineage>
        <taxon>Eukaryota</taxon>
        <taxon>Metazoa</taxon>
        <taxon>Chordata</taxon>
        <taxon>Craniata</taxon>
        <taxon>Vertebrata</taxon>
        <taxon>Euteleostomi</taxon>
        <taxon>Archelosauria</taxon>
        <taxon>Archosauria</taxon>
        <taxon>Dinosauria</taxon>
        <taxon>Saurischia</taxon>
        <taxon>Theropoda</taxon>
        <taxon>Coelurosauria</taxon>
        <taxon>Aves</taxon>
        <taxon>Neognathae</taxon>
        <taxon>Neoaves</taxon>
        <taxon>Telluraves</taxon>
        <taxon>Australaves</taxon>
        <taxon>Passeriformes</taxon>
        <taxon>Sturnidae</taxon>
        <taxon>Lamprotornis</taxon>
    </lineage>
</organism>
<feature type="compositionally biased region" description="Polar residues" evidence="1">
    <location>
        <begin position="1311"/>
        <end position="1322"/>
    </location>
</feature>
<feature type="region of interest" description="Disordered" evidence="1">
    <location>
        <begin position="272"/>
        <end position="309"/>
    </location>
</feature>
<dbReference type="InterPro" id="IPR026638">
    <property type="entry name" value="NCOA6"/>
</dbReference>
<evidence type="ECO:0000259" key="2">
    <source>
        <dbReference type="Pfam" id="PF13820"/>
    </source>
</evidence>
<feature type="compositionally biased region" description="Low complexity" evidence="1">
    <location>
        <begin position="953"/>
        <end position="1003"/>
    </location>
</feature>
<feature type="compositionally biased region" description="Polar residues" evidence="1">
    <location>
        <begin position="351"/>
        <end position="378"/>
    </location>
</feature>
<feature type="compositionally biased region" description="Low complexity" evidence="1">
    <location>
        <begin position="872"/>
        <end position="881"/>
    </location>
</feature>
<feature type="compositionally biased region" description="Pro residues" evidence="1">
    <location>
        <begin position="1810"/>
        <end position="1819"/>
    </location>
</feature>
<accession>A0A835TSF0</accession>
<feature type="non-terminal residue" evidence="3">
    <location>
        <position position="1"/>
    </location>
</feature>
<keyword evidence="3" id="KW-0675">Receptor</keyword>
<sequence>RPALPGTPEPASFLMFSCSLINWNTSQVTCSVILPGTPFCLSSWRNSLDIAMATLVSLTQLVSQSPTLAHQTSDRLPLLETMVLDDLPNLKDTYASLYSSAMEDLEVDFDSGLEEDELKQEAAPGDSTIFVAFKGNISDRDFEQKLDTILENVPSLLHMESNKLKVQKIEPWNSVRVTFNIPREAAERLRILAQNNNQQLRDLGILSVQIEGEGAINLALAQSRSQDVRINGPLGASTAMRMDPGFPMQGGQGLIRMSNAAAVMMSQGGNVPSSMVASGASAELQPRTPRPSSQPGALQPPPTQGALGTLTVNQGWKKAPLPGQMQQQLQARPSLATVQTPTHPPPPYPFGSQQASQAHSNFPQMSNPGQFTAPQMKSLQGGPSRVPTPLQQPHLTNKSPASSPSSFQQGSPASSPTVNQTQQQLGPRPPQSSTLPQGFQQPVSSPSRNPMVQQGNLPPNFMVMQQQNQGPQGLHPGLGGMPKRLPPGFPAGQANQNFLQAQVPSTAPGTAGNSGAPQLQTSQNVQHTGGQGSGPPQTQLQAAHGPPNMMQTNLMGLHGNMNNQQAGASGVPQVNMGNMQGQPQQGPQSQLMGMHQQIVSSQGQMVNIQAQGSLNPQNQMILSRTQLMPQGQMMVTPQNQNLGPSPQRMTPPKQMIPQQGQQMMSTHNQMMGPQGQVMLQQNSMMEQMMTTQMQGNKQPFNTQNQSNVMTGPAQLMRGPTPNMQGNMVQFTGQMMAQQGPVNGNPSQVMGIQGQVLRPTGPGPHISQQLGDTATTTNNDGNLTQMLPEVPVQQPNMVPSHMQGMQGNNNASGSHFSGHGLPFNTGFSGTPNGNQVSCGQNPVFPVNKDVTLTSPLLVNLLQSDISAGHFGVNNKQNNQNANKPKKKKPPRKKKNNQQLEQTTSSESRPAGLEESDQSSMSGDQGMNLDKSGPKLSDFASRPPGYPSQPVEQRPLQQMPPQLMPHTQQPQPQPQQQPQAAPQQGQAPPQTPQQQQMMMMLMMQQDPKSVRLPVPQGVHPPRGPLNPDAQRVPMQQSGNMPVMVNLQGPGPVPPSPDKQRMALPGNPPLGNNARKMVYPDNVQNPSSSPLREVSSVSSLPEGGGAEGPPASGAQNSVTSHLVVSQNQLMMTGPKPGPSPLSAAQGASPQQQSSSLSSALTHHFPNVAAPSQTSRPKTPNRASPRPYYPQTPNNRPPSTEPSEISLSPERLNASIAGLFPPQINIPLPPRPNLNRGFDQQGLNPTTLKAIGQAPSNLTINNQSSFTASQSHKLEGVVINSGKQTNAGGTKRASPSNSRRSSPGSSRKTTPSPGRQNSKAAKLSLTTQQNPSLLQNMELQRNMMAGPSSLPTPVTTSFQTNSMLNNQSPAVSAPTVTGIPEDNKESLSVPQDTESQSAQSVQGSKDQPNMELKGVPTSEMKVLVPEEQAKKDGQALDSSKLPVMEESKAVVSPAMREAPTSLSQLLDNSGAPNVTIKPPGLTGLEMAPVVPAGEELKKIAVIPPLQDSSLSKEPSNSLSLPQNNEPCPNPGHQELGEVNASVAQSVAPVVQRPVSSSISGPLPPNQITVFVTSNPITSAANTSAPLPSHLQSALVSTVVTMPNVGSKVMVSEGQSAAQSNARPQFITPVFINSSSIIQVMKGSQSSTIPAAPMTSNSSLMPQSVAVVGPLHIPQNIKFSSGPTPPSTSSTSPVSSIPTSRSLVLNPLASPVQLPSSTPAPSSVPSQLPAQQAKDFSPEETPQGTGPAEQCPVPAAHLGTEQPPAELDNKSGTPPAPSLTKQSTSGPGSSSLSPAAAAPSCASPGAAPAAAAPAGAPPAAPEPAGPGASGTDPGPEGGPEPSGSAGPDEKPAAPPELLQSAGQGKRGSPLLGSSEEAVPSFQDEKKGSLQTNWVYNETKENCEKSKTPSRRNSRTEDSAASQETVENGQRKRSSRPASTSSTAKARKTQDLSLPKCTVSSCQVQCHGSGTLQRLLRWQPGASGSAGQKNADGPKLCKRVERDLQEATFNHYFKDNIQNKELPQCPRALLDTWLQGTPGCAALLSKDANALGPYSFFVLKWKLSALVSGLDMSSAVTVALQVPTFVSFCISCVPAPKHPCSGCVAPSPWLCFLLGCGSPVPCGGQHTGDSYKYLALLSKAVLLGLQKCAADALVAPEWLVALVSVRLLAQGWHSCSGVSPGAGEILLSRAFHSGKRVPVQCSQKEENPSKLLHGNLRLQQHHSKQEDWRDYLELWACKLQQGICLTTNKLTDAAVPAKQGRTGRAPCCPWGCAEQSSPNSLAPHRGLPARNRQGKGPVPGGKGSCQAAWLLSLDLENSAAIGPGAGMCCHGKLRQHYNLTTKTRLHTHRHTTQCVPGSRHTANVYTMSYEEETPLPYKSCLHQLNT</sequence>
<dbReference type="GO" id="GO:0035097">
    <property type="term" value="C:histone methyltransferase complex"/>
    <property type="evidence" value="ECO:0007669"/>
    <property type="project" value="TreeGrafter"/>
</dbReference>
<feature type="compositionally biased region" description="Basic residues" evidence="1">
    <location>
        <begin position="882"/>
        <end position="894"/>
    </location>
</feature>
<dbReference type="GO" id="GO:0045944">
    <property type="term" value="P:positive regulation of transcription by RNA polymerase II"/>
    <property type="evidence" value="ECO:0007669"/>
    <property type="project" value="TreeGrafter"/>
</dbReference>
<feature type="compositionally biased region" description="Polar residues" evidence="1">
    <location>
        <begin position="389"/>
        <end position="457"/>
    </location>
</feature>
<feature type="compositionally biased region" description="Low complexity" evidence="1">
    <location>
        <begin position="465"/>
        <end position="475"/>
    </location>
</feature>
<proteinExistence type="predicted"/>
<evidence type="ECO:0000313" key="4">
    <source>
        <dbReference type="EMBL" id="KAI1233289.1"/>
    </source>
</evidence>
<name>A0A835TSF0_9PASS</name>
<feature type="compositionally biased region" description="Polar residues" evidence="1">
    <location>
        <begin position="493"/>
        <end position="525"/>
    </location>
</feature>
<reference evidence="4 5" key="2">
    <citation type="journal article" date="2021" name="J. Hered.">
        <title>Feather Gene Expression Elucidates the Developmental Basis of Plumage Iridescence in African Starlings.</title>
        <authorList>
            <person name="Rubenstein D.R."/>
            <person name="Corvelo A."/>
            <person name="MacManes M.D."/>
            <person name="Maia R."/>
            <person name="Narzisi G."/>
            <person name="Rousaki A."/>
            <person name="Vandenabeele P."/>
            <person name="Shawkey M.D."/>
            <person name="Solomon J."/>
        </authorList>
    </citation>
    <scope>NUCLEOTIDE SEQUENCE [LARGE SCALE GENOMIC DNA]</scope>
    <source>
        <strain evidence="4">SS15</strain>
    </source>
</reference>
<feature type="compositionally biased region" description="Low complexity" evidence="1">
    <location>
        <begin position="1287"/>
        <end position="1310"/>
    </location>
</feature>
<feature type="compositionally biased region" description="Polar residues" evidence="1">
    <location>
        <begin position="1382"/>
        <end position="1403"/>
    </location>
</feature>
<comment type="caution">
    <text evidence="3">The sequence shown here is derived from an EMBL/GenBank/DDBJ whole genome shotgun (WGS) entry which is preliminary data.</text>
</comment>
<feature type="compositionally biased region" description="Low complexity" evidence="1">
    <location>
        <begin position="1084"/>
        <end position="1098"/>
    </location>
</feature>
<feature type="compositionally biased region" description="Polar residues" evidence="1">
    <location>
        <begin position="1345"/>
        <end position="1366"/>
    </location>
</feature>
<feature type="region of interest" description="Disordered" evidence="1">
    <location>
        <begin position="1672"/>
        <end position="1944"/>
    </location>
</feature>
<dbReference type="PANTHER" id="PTHR15690:SF0">
    <property type="entry name" value="NUCLEAR RECEPTOR COACTIVATOR 6"/>
    <property type="match status" value="1"/>
</dbReference>
<gene>
    <name evidence="4" type="ORF">IHE44_0004457</name>
    <name evidence="3" type="ORF">IHE44_006734</name>
</gene>
<reference evidence="4" key="3">
    <citation type="submission" date="2022-01" db="EMBL/GenBank/DDBJ databases">
        <authorList>
            <person name="Rubenstein D.R."/>
        </authorList>
    </citation>
    <scope>NUCLEOTIDE SEQUENCE</scope>
    <source>
        <strain evidence="4">SS15</strain>
        <tissue evidence="4">Liver</tissue>
    </source>
</reference>
<feature type="region of interest" description="Disordered" evidence="1">
    <location>
        <begin position="1340"/>
        <end position="1408"/>
    </location>
</feature>
<dbReference type="InterPro" id="IPR032715">
    <property type="entry name" value="NCOA6_TRADD-N"/>
</dbReference>
<evidence type="ECO:0000256" key="1">
    <source>
        <dbReference type="SAM" id="MobiDB-lite"/>
    </source>
</evidence>
<dbReference type="Proteomes" id="UP000618051">
    <property type="component" value="Unassembled WGS sequence"/>
</dbReference>
<feature type="compositionally biased region" description="Pro residues" evidence="1">
    <location>
        <begin position="1183"/>
        <end position="1196"/>
    </location>
</feature>
<feature type="region of interest" description="Disordered" evidence="1">
    <location>
        <begin position="322"/>
        <end position="548"/>
    </location>
</feature>
<keyword evidence="5" id="KW-1185">Reference proteome</keyword>
<feature type="compositionally biased region" description="Polar residues" evidence="1">
    <location>
        <begin position="1112"/>
        <end position="1127"/>
    </location>
</feature>
<feature type="compositionally biased region" description="Low complexity" evidence="1">
    <location>
        <begin position="1137"/>
        <end position="1157"/>
    </location>
</feature>
<evidence type="ECO:0000313" key="5">
    <source>
        <dbReference type="Proteomes" id="UP000618051"/>
    </source>
</evidence>
<dbReference type="GO" id="GO:0005667">
    <property type="term" value="C:transcription regulator complex"/>
    <property type="evidence" value="ECO:0007669"/>
    <property type="project" value="TreeGrafter"/>
</dbReference>
<feature type="compositionally biased region" description="Polar residues" evidence="1">
    <location>
        <begin position="1166"/>
        <end position="1178"/>
    </location>
</feature>
<dbReference type="OrthoDB" id="5967287at2759"/>
<dbReference type="EMBL" id="JADDUC020000018">
    <property type="protein sequence ID" value="KAI1233289.1"/>
    <property type="molecule type" value="Genomic_DNA"/>
</dbReference>
<protein>
    <submittedName>
        <fullName evidence="3">Nuclear receptor coactivator 6</fullName>
    </submittedName>
</protein>
<reference evidence="3" key="1">
    <citation type="submission" date="2020-10" db="EMBL/GenBank/DDBJ databases">
        <title>Feather gene expression reveals the developmental basis of iridescence in African starlings.</title>
        <authorList>
            <person name="Rubenstein D.R."/>
        </authorList>
    </citation>
    <scope>NUCLEOTIDE SEQUENCE</scope>
    <source>
        <strain evidence="3">SS15</strain>
        <tissue evidence="3">Liver</tissue>
    </source>
</reference>
<feature type="domain" description="Nuclear receptor coactivator 6 TRADD-N" evidence="2">
    <location>
        <begin position="128"/>
        <end position="271"/>
    </location>
</feature>
<feature type="compositionally biased region" description="Polar residues" evidence="1">
    <location>
        <begin position="324"/>
        <end position="339"/>
    </location>
</feature>
<feature type="compositionally biased region" description="Polar residues" evidence="1">
    <location>
        <begin position="1913"/>
        <end position="1922"/>
    </location>
</feature>
<feature type="region of interest" description="Disordered" evidence="1">
    <location>
        <begin position="868"/>
        <end position="1240"/>
    </location>
</feature>
<dbReference type="Pfam" id="PF13820">
    <property type="entry name" value="NCOA6_TRADD-N"/>
    <property type="match status" value="1"/>
</dbReference>
<feature type="compositionally biased region" description="Basic and acidic residues" evidence="1">
    <location>
        <begin position="1892"/>
        <end position="1901"/>
    </location>
</feature>